<name>A0A6V8NFK1_9ACTN</name>
<evidence type="ECO:0000313" key="12">
    <source>
        <dbReference type="Proteomes" id="UP000588083"/>
    </source>
</evidence>
<proteinExistence type="predicted"/>
<accession>A0A6V8NFK1</accession>
<evidence type="ECO:0000313" key="4">
    <source>
        <dbReference type="EMBL" id="GFP34832.1"/>
    </source>
</evidence>
<dbReference type="EMBL" id="BLSC01000037">
    <property type="protein sequence ID" value="GFP36987.1"/>
    <property type="molecule type" value="Genomic_DNA"/>
</dbReference>
<dbReference type="Proteomes" id="UP000561271">
    <property type="component" value="Unassembled WGS sequence"/>
</dbReference>
<protein>
    <submittedName>
        <fullName evidence="1">Uncharacterized protein</fullName>
    </submittedName>
</protein>
<dbReference type="EMBL" id="BLSB01000027">
    <property type="protein sequence ID" value="GFP34832.1"/>
    <property type="molecule type" value="Genomic_DNA"/>
</dbReference>
<comment type="caution">
    <text evidence="1">The sequence shown here is derived from an EMBL/GenBank/DDBJ whole genome shotgun (WGS) entry which is preliminary data.</text>
</comment>
<evidence type="ECO:0000313" key="2">
    <source>
        <dbReference type="EMBL" id="GFP21102.1"/>
    </source>
</evidence>
<evidence type="ECO:0000313" key="11">
    <source>
        <dbReference type="Proteomes" id="UP000580051"/>
    </source>
</evidence>
<dbReference type="RefSeq" id="WP_176226242.1">
    <property type="nucleotide sequence ID" value="NZ_BLRU01000024.1"/>
</dbReference>
<dbReference type="Proteomes" id="UP000574717">
    <property type="component" value="Unassembled WGS sequence"/>
</dbReference>
<keyword evidence="12" id="KW-1185">Reference proteome</keyword>
<evidence type="ECO:0000313" key="7">
    <source>
        <dbReference type="Proteomes" id="UP000561271"/>
    </source>
</evidence>
<gene>
    <name evidence="1" type="ORF">HKBW3S03_00457</name>
    <name evidence="2" type="ORF">HKBW3S06_00328</name>
    <name evidence="3" type="ORF">HKBW3S34_02073</name>
    <name evidence="4" type="ORF">HKBW3S43_00624</name>
    <name evidence="5" type="ORF">HKBW3S44_00668</name>
    <name evidence="6" type="ORF">HKBW3S47_00404</name>
</gene>
<evidence type="ECO:0000313" key="5">
    <source>
        <dbReference type="EMBL" id="GFP36987.1"/>
    </source>
</evidence>
<dbReference type="Proteomes" id="UP000569018">
    <property type="component" value="Unassembled WGS sequence"/>
</dbReference>
<dbReference type="Proteomes" id="UP000580051">
    <property type="component" value="Unassembled WGS sequence"/>
</dbReference>
<evidence type="ECO:0000313" key="9">
    <source>
        <dbReference type="Proteomes" id="UP000574717"/>
    </source>
</evidence>
<evidence type="ECO:0000313" key="6">
    <source>
        <dbReference type="EMBL" id="GFP38703.1"/>
    </source>
</evidence>
<dbReference type="EMBL" id="BLRZ01000180">
    <property type="protein sequence ID" value="GFP31154.1"/>
    <property type="molecule type" value="Genomic_DNA"/>
</dbReference>
<dbReference type="EMBL" id="BLSD01000012">
    <property type="protein sequence ID" value="GFP38703.1"/>
    <property type="molecule type" value="Genomic_DNA"/>
</dbReference>
<sequence length="66" mass="7864">MGEKDIEETKIVIGENKIITRKKLFEDKANFHKEQARLPFEEKIRILTKLQEIASRIKGDRIIWKV</sequence>
<dbReference type="EMBL" id="BLRV01000018">
    <property type="protein sequence ID" value="GFP21102.1"/>
    <property type="molecule type" value="Genomic_DNA"/>
</dbReference>
<evidence type="ECO:0000313" key="1">
    <source>
        <dbReference type="EMBL" id="GFP18953.1"/>
    </source>
</evidence>
<dbReference type="AlphaFoldDB" id="A0A6V8NFK1"/>
<reference evidence="7 8" key="1">
    <citation type="journal article" date="2020" name="Front. Microbiol.">
        <title>Single-cell genomics of novel Actinobacteria with the Wood-Ljungdahl pathway discovered in a serpentinizing system.</title>
        <authorList>
            <person name="Merino N."/>
            <person name="Kawai M."/>
            <person name="Boyd E.S."/>
            <person name="Colman D.R."/>
            <person name="McGlynn S.E."/>
            <person name="Nealson K.H."/>
            <person name="Kurokawa K."/>
            <person name="Hongoh Y."/>
        </authorList>
    </citation>
    <scope>NUCLEOTIDE SEQUENCE [LARGE SCALE GENOMIC DNA]</scope>
    <source>
        <strain evidence="1 9">S03</strain>
        <strain evidence="2 11">S06</strain>
        <strain evidence="3 12">S34</strain>
        <strain evidence="4 10">S43</strain>
        <strain evidence="5 7">S44</strain>
        <strain evidence="6 8">S47</strain>
    </source>
</reference>
<organism evidence="1 9">
    <name type="scientific">Candidatus Hakubella thermalkaliphila</name>
    <dbReference type="NCBI Taxonomy" id="2754717"/>
    <lineage>
        <taxon>Bacteria</taxon>
        <taxon>Bacillati</taxon>
        <taxon>Actinomycetota</taxon>
        <taxon>Actinomycetota incertae sedis</taxon>
        <taxon>Candidatus Hakubellales</taxon>
        <taxon>Candidatus Hakubellaceae</taxon>
        <taxon>Candidatus Hakubella</taxon>
    </lineage>
</organism>
<dbReference type="Proteomes" id="UP000576480">
    <property type="component" value="Unassembled WGS sequence"/>
</dbReference>
<evidence type="ECO:0000313" key="8">
    <source>
        <dbReference type="Proteomes" id="UP000569018"/>
    </source>
</evidence>
<dbReference type="Proteomes" id="UP000588083">
    <property type="component" value="Unassembled WGS sequence"/>
</dbReference>
<evidence type="ECO:0000313" key="10">
    <source>
        <dbReference type="Proteomes" id="UP000576480"/>
    </source>
</evidence>
<dbReference type="EMBL" id="BLRU01000024">
    <property type="protein sequence ID" value="GFP18953.1"/>
    <property type="molecule type" value="Genomic_DNA"/>
</dbReference>
<evidence type="ECO:0000313" key="3">
    <source>
        <dbReference type="EMBL" id="GFP31154.1"/>
    </source>
</evidence>